<accession>A0AAV7JKY3</accession>
<evidence type="ECO:0000313" key="2">
    <source>
        <dbReference type="Proteomes" id="UP001165289"/>
    </source>
</evidence>
<comment type="caution">
    <text evidence="1">The sequence shown here is derived from an EMBL/GenBank/DDBJ whole genome shotgun (WGS) entry which is preliminary data.</text>
</comment>
<dbReference type="EMBL" id="JAKMXF010000321">
    <property type="protein sequence ID" value="KAI6649358.1"/>
    <property type="molecule type" value="Genomic_DNA"/>
</dbReference>
<dbReference type="Proteomes" id="UP001165289">
    <property type="component" value="Unassembled WGS sequence"/>
</dbReference>
<name>A0AAV7JKY3_9METZ</name>
<evidence type="ECO:0000313" key="1">
    <source>
        <dbReference type="EMBL" id="KAI6649358.1"/>
    </source>
</evidence>
<gene>
    <name evidence="1" type="ORF">LOD99_11724</name>
</gene>
<organism evidence="1 2">
    <name type="scientific">Oopsacas minuta</name>
    <dbReference type="NCBI Taxonomy" id="111878"/>
    <lineage>
        <taxon>Eukaryota</taxon>
        <taxon>Metazoa</taxon>
        <taxon>Porifera</taxon>
        <taxon>Hexactinellida</taxon>
        <taxon>Hexasterophora</taxon>
        <taxon>Lyssacinosida</taxon>
        <taxon>Leucopsacidae</taxon>
        <taxon>Oopsacas</taxon>
    </lineage>
</organism>
<sequence length="508" mass="56879">MSNLEQQDIIPTEVNQSFEIGEQLFSRISLTLDRRIRNLDKRRNKLALLEDECKQGKTLNADQKSSLAKIPIIDGNIEMAKEMVGIIKDTSSEYSGNRAKFVTKKPNPKREERAPKLNLTVAFSQLLQFHSVLTSFAKIDTTEKTAKDYAELQLSENDLDHLRSFLDVTQLWDPTLESLHSEFPSISKQFSLLVESSKENFQDKLSYNRLHKILLALCSVHNMKILDGMVVEAIALAEDLEEYALEDTVSPSIPQHKSTTTTEVPAPIEELIPSQTILNQSAEPLTEEMFISSTSRLANSATDNTLIETTVFVPSEIDNEPECVSKPRVITPIETTHIDIPPVVSADTIFTEQIQEPIPTQVISFSGINLSNVVSEEDFDFLHDSEISVKQPTKPFSTSQQPIQSSIFAASDSTNTGFMSARLPETNYKTRTQNLNMYPARQQATSSAVNYPDVDIDSDMMKHYTRGNQTDIQRPPQQMATSSLAQPFTGMVVENSGAGRVESAWNRK</sequence>
<proteinExistence type="predicted"/>
<dbReference type="AlphaFoldDB" id="A0AAV7JKY3"/>
<protein>
    <submittedName>
        <fullName evidence="1">Uncharacterized protein</fullName>
    </submittedName>
</protein>
<reference evidence="1 2" key="1">
    <citation type="journal article" date="2023" name="BMC Biol.">
        <title>The compact genome of the sponge Oopsacas minuta (Hexactinellida) is lacking key metazoan core genes.</title>
        <authorList>
            <person name="Santini S."/>
            <person name="Schenkelaars Q."/>
            <person name="Jourda C."/>
            <person name="Duchesne M."/>
            <person name="Belahbib H."/>
            <person name="Rocher C."/>
            <person name="Selva M."/>
            <person name="Riesgo A."/>
            <person name="Vervoort M."/>
            <person name="Leys S.P."/>
            <person name="Kodjabachian L."/>
            <person name="Le Bivic A."/>
            <person name="Borchiellini C."/>
            <person name="Claverie J.M."/>
            <person name="Renard E."/>
        </authorList>
    </citation>
    <scope>NUCLEOTIDE SEQUENCE [LARGE SCALE GENOMIC DNA]</scope>
    <source>
        <strain evidence="1">SPO-2</strain>
    </source>
</reference>
<keyword evidence="2" id="KW-1185">Reference proteome</keyword>